<feature type="transmembrane region" description="Helical" evidence="1">
    <location>
        <begin position="12"/>
        <end position="35"/>
    </location>
</feature>
<proteinExistence type="predicted"/>
<name>A0A1G2PJK6_9BACT</name>
<dbReference type="Proteomes" id="UP000177629">
    <property type="component" value="Unassembled WGS sequence"/>
</dbReference>
<keyword evidence="1" id="KW-1133">Transmembrane helix</keyword>
<evidence type="ECO:0000313" key="2">
    <source>
        <dbReference type="EMBL" id="OHA48510.1"/>
    </source>
</evidence>
<evidence type="ECO:0000313" key="3">
    <source>
        <dbReference type="Proteomes" id="UP000177629"/>
    </source>
</evidence>
<sequence length="74" mass="7828">MDTNFMRLAKAAGFVIFISMSTAGMLALLIGGVYLGQQDQVVLGVALVGIFCAILFIALLAVAYAAFSHEDKTE</sequence>
<keyword evidence="1" id="KW-0812">Transmembrane</keyword>
<protein>
    <recommendedName>
        <fullName evidence="4">SSD domain-containing protein</fullName>
    </recommendedName>
</protein>
<feature type="transmembrane region" description="Helical" evidence="1">
    <location>
        <begin position="41"/>
        <end position="67"/>
    </location>
</feature>
<dbReference type="AlphaFoldDB" id="A0A1G2PJK6"/>
<keyword evidence="1" id="KW-0472">Membrane</keyword>
<accession>A0A1G2PJK6</accession>
<evidence type="ECO:0000256" key="1">
    <source>
        <dbReference type="SAM" id="Phobius"/>
    </source>
</evidence>
<evidence type="ECO:0008006" key="4">
    <source>
        <dbReference type="Google" id="ProtNLM"/>
    </source>
</evidence>
<dbReference type="EMBL" id="MHSS01000006">
    <property type="protein sequence ID" value="OHA48510.1"/>
    <property type="molecule type" value="Genomic_DNA"/>
</dbReference>
<reference evidence="2 3" key="1">
    <citation type="journal article" date="2016" name="Nat. Commun.">
        <title>Thousands of microbial genomes shed light on interconnected biogeochemical processes in an aquifer system.</title>
        <authorList>
            <person name="Anantharaman K."/>
            <person name="Brown C.T."/>
            <person name="Hug L.A."/>
            <person name="Sharon I."/>
            <person name="Castelle C.J."/>
            <person name="Probst A.J."/>
            <person name="Thomas B.C."/>
            <person name="Singh A."/>
            <person name="Wilkins M.J."/>
            <person name="Karaoz U."/>
            <person name="Brodie E.L."/>
            <person name="Williams K.H."/>
            <person name="Hubbard S.S."/>
            <person name="Banfield J.F."/>
        </authorList>
    </citation>
    <scope>NUCLEOTIDE SEQUENCE [LARGE SCALE GENOMIC DNA]</scope>
</reference>
<gene>
    <name evidence="2" type="ORF">A2806_02835</name>
</gene>
<comment type="caution">
    <text evidence="2">The sequence shown here is derived from an EMBL/GenBank/DDBJ whole genome shotgun (WGS) entry which is preliminary data.</text>
</comment>
<dbReference type="STRING" id="1802362.A2806_02835"/>
<organism evidence="2 3">
    <name type="scientific">Candidatus Terrybacteria bacterium RIFCSPHIGHO2_01_FULL_48_17</name>
    <dbReference type="NCBI Taxonomy" id="1802362"/>
    <lineage>
        <taxon>Bacteria</taxon>
        <taxon>Candidatus Terryibacteriota</taxon>
    </lineage>
</organism>